<evidence type="ECO:0000313" key="1">
    <source>
        <dbReference type="EMBL" id="SHM79638.1"/>
    </source>
</evidence>
<dbReference type="Proteomes" id="UP000184375">
    <property type="component" value="Unassembled WGS sequence"/>
</dbReference>
<sequence length="149" mass="16789">MFLQPLPFFLFASLLNFLLKISLFAAKHFKVDIEPPADLQPLSCKILFPLKDPLPIVEKKDYRKILAKAEAQGKPISPVRRINLLSVDVDKCTVCGAPANYLYSFGKDPEGFQKLQCKCVNTSGLTRPVPKKFHPTYRCSFCELCPQQG</sequence>
<gene>
    <name evidence="1" type="ORF">SAMN05660826_01972</name>
</gene>
<organism evidence="1 2">
    <name type="scientific">Caldanaerovirga acetigignens</name>
    <dbReference type="NCBI Taxonomy" id="447595"/>
    <lineage>
        <taxon>Bacteria</taxon>
        <taxon>Bacillati</taxon>
        <taxon>Bacillota</taxon>
        <taxon>Clostridia</taxon>
        <taxon>Thermosediminibacterales</taxon>
        <taxon>Thermosediminibacteraceae</taxon>
        <taxon>Caldanaerovirga</taxon>
    </lineage>
</organism>
<dbReference type="AlphaFoldDB" id="A0A1M7LN26"/>
<protein>
    <submittedName>
        <fullName evidence="1">Uncharacterized protein</fullName>
    </submittedName>
</protein>
<proteinExistence type="predicted"/>
<evidence type="ECO:0000313" key="2">
    <source>
        <dbReference type="Proteomes" id="UP000184375"/>
    </source>
</evidence>
<accession>A0A1M7LN26</accession>
<dbReference type="EMBL" id="FRCR01000013">
    <property type="protein sequence ID" value="SHM79638.1"/>
    <property type="molecule type" value="Genomic_DNA"/>
</dbReference>
<name>A0A1M7LN26_9FIRM</name>
<reference evidence="2" key="1">
    <citation type="submission" date="2016-11" db="EMBL/GenBank/DDBJ databases">
        <authorList>
            <person name="Varghese N."/>
            <person name="Submissions S."/>
        </authorList>
    </citation>
    <scope>NUCLEOTIDE SEQUENCE [LARGE SCALE GENOMIC DNA]</scope>
    <source>
        <strain evidence="2">DSM 18802</strain>
    </source>
</reference>
<keyword evidence="2" id="KW-1185">Reference proteome</keyword>